<evidence type="ECO:0000256" key="2">
    <source>
        <dbReference type="ARBA" id="ARBA00004141"/>
    </source>
</evidence>
<dbReference type="InterPro" id="IPR036034">
    <property type="entry name" value="PDZ_sf"/>
</dbReference>
<dbReference type="GO" id="GO:0004222">
    <property type="term" value="F:metalloendopeptidase activity"/>
    <property type="evidence" value="ECO:0007669"/>
    <property type="project" value="InterPro"/>
</dbReference>
<keyword evidence="5 11" id="KW-0812">Transmembrane</keyword>
<comment type="similarity">
    <text evidence="3">Belongs to the peptidase M50B family.</text>
</comment>
<evidence type="ECO:0000256" key="3">
    <source>
        <dbReference type="ARBA" id="ARBA00007931"/>
    </source>
</evidence>
<keyword evidence="6" id="KW-0378">Hydrolase</keyword>
<organism evidence="13 14">
    <name type="scientific">Candidatus Sungbacteria bacterium RIFCSPLOWO2_01_FULL_59_16</name>
    <dbReference type="NCBI Taxonomy" id="1802280"/>
    <lineage>
        <taxon>Bacteria</taxon>
        <taxon>Candidatus Sungiibacteriota</taxon>
    </lineage>
</organism>
<evidence type="ECO:0000256" key="9">
    <source>
        <dbReference type="ARBA" id="ARBA00023049"/>
    </source>
</evidence>
<evidence type="ECO:0000256" key="4">
    <source>
        <dbReference type="ARBA" id="ARBA00022670"/>
    </source>
</evidence>
<dbReference type="InterPro" id="IPR001478">
    <property type="entry name" value="PDZ"/>
</dbReference>
<dbReference type="SUPFAM" id="SSF50156">
    <property type="entry name" value="PDZ domain-like"/>
    <property type="match status" value="1"/>
</dbReference>
<evidence type="ECO:0000256" key="1">
    <source>
        <dbReference type="ARBA" id="ARBA00001947"/>
    </source>
</evidence>
<evidence type="ECO:0000259" key="12">
    <source>
        <dbReference type="SMART" id="SM00228"/>
    </source>
</evidence>
<dbReference type="Gene3D" id="2.30.42.10">
    <property type="match status" value="1"/>
</dbReference>
<feature type="transmembrane region" description="Helical" evidence="11">
    <location>
        <begin position="87"/>
        <end position="109"/>
    </location>
</feature>
<keyword evidence="10 11" id="KW-0472">Membrane</keyword>
<protein>
    <recommendedName>
        <fullName evidence="12">PDZ domain-containing protein</fullName>
    </recommendedName>
</protein>
<comment type="cofactor">
    <cofactor evidence="1">
        <name>Zn(2+)</name>
        <dbReference type="ChEBI" id="CHEBI:29105"/>
    </cofactor>
</comment>
<reference evidence="13 14" key="1">
    <citation type="journal article" date="2016" name="Nat. Commun.">
        <title>Thousands of microbial genomes shed light on interconnected biogeochemical processes in an aquifer system.</title>
        <authorList>
            <person name="Anantharaman K."/>
            <person name="Brown C.T."/>
            <person name="Hug L.A."/>
            <person name="Sharon I."/>
            <person name="Castelle C.J."/>
            <person name="Probst A.J."/>
            <person name="Thomas B.C."/>
            <person name="Singh A."/>
            <person name="Wilkins M.J."/>
            <person name="Karaoz U."/>
            <person name="Brodie E.L."/>
            <person name="Williams K.H."/>
            <person name="Hubbard S.S."/>
            <person name="Banfield J.F."/>
        </authorList>
    </citation>
    <scope>NUCLEOTIDE SEQUENCE [LARGE SCALE GENOMIC DNA]</scope>
</reference>
<proteinExistence type="inferred from homology"/>
<evidence type="ECO:0000256" key="10">
    <source>
        <dbReference type="ARBA" id="ARBA00023136"/>
    </source>
</evidence>
<name>A0A1G2L9N8_9BACT</name>
<evidence type="ECO:0000256" key="11">
    <source>
        <dbReference type="SAM" id="Phobius"/>
    </source>
</evidence>
<dbReference type="GO" id="GO:0016020">
    <property type="term" value="C:membrane"/>
    <property type="evidence" value="ECO:0007669"/>
    <property type="project" value="UniProtKB-SubCell"/>
</dbReference>
<keyword evidence="8 11" id="KW-1133">Transmembrane helix</keyword>
<evidence type="ECO:0000256" key="5">
    <source>
        <dbReference type="ARBA" id="ARBA00022692"/>
    </source>
</evidence>
<evidence type="ECO:0000256" key="6">
    <source>
        <dbReference type="ARBA" id="ARBA00022801"/>
    </source>
</evidence>
<dbReference type="AlphaFoldDB" id="A0A1G2L9N8"/>
<evidence type="ECO:0000313" key="14">
    <source>
        <dbReference type="Proteomes" id="UP000176705"/>
    </source>
</evidence>
<keyword evidence="7" id="KW-0862">Zinc</keyword>
<gene>
    <name evidence="13" type="ORF">A3B37_03705</name>
</gene>
<dbReference type="InterPro" id="IPR004387">
    <property type="entry name" value="Pept_M50_Zn"/>
</dbReference>
<sequence length="361" mass="39086">MFIAIFLFILLIGVLVLVHEWGHFFVARKFGVRVEEFAFGFPPRIASVTKNGVRYALNLFPIGGYVKIYGEGGEGSGDPASFSARPVWQRIAIIAAGVVMNAVLAWALFSASHAIGLPTVIEDNDPAPDARVMVIAVDPDSPAGSAGIQFGDVIRAVRTEEPIGSPRVVTRVEEVQEFVGAHRGRVVHLELLRGSEEMTIAVLPRENPPEGEGPLGIALVRAGVVRVPWWRAPLEGAKTTGDVLALTARALGDTASRFLSRGEVGTDVAGPIGIFVFANETRQLGVAYFLRLIGVLSVNLALLNILPIPALDGGRVLFLFIEKVRGVRVNERLEQAVHTVGFVLLLLLILSITYRDIVRFF</sequence>
<dbReference type="Pfam" id="PF02163">
    <property type="entry name" value="Peptidase_M50"/>
    <property type="match status" value="1"/>
</dbReference>
<dbReference type="InterPro" id="IPR008915">
    <property type="entry name" value="Peptidase_M50"/>
</dbReference>
<dbReference type="EMBL" id="MHQS01000018">
    <property type="protein sequence ID" value="OHA08336.1"/>
    <property type="molecule type" value="Genomic_DNA"/>
</dbReference>
<comment type="caution">
    <text evidence="13">The sequence shown here is derived from an EMBL/GenBank/DDBJ whole genome shotgun (WGS) entry which is preliminary data.</text>
</comment>
<evidence type="ECO:0000256" key="8">
    <source>
        <dbReference type="ARBA" id="ARBA00022989"/>
    </source>
</evidence>
<dbReference type="STRING" id="1802280.A3B37_03705"/>
<dbReference type="PANTHER" id="PTHR42837">
    <property type="entry name" value="REGULATOR OF SIGMA-E PROTEASE RSEP"/>
    <property type="match status" value="1"/>
</dbReference>
<evidence type="ECO:0000256" key="7">
    <source>
        <dbReference type="ARBA" id="ARBA00022833"/>
    </source>
</evidence>
<feature type="transmembrane region" description="Helical" evidence="11">
    <location>
        <begin position="288"/>
        <end position="310"/>
    </location>
</feature>
<dbReference type="GO" id="GO:0006508">
    <property type="term" value="P:proteolysis"/>
    <property type="evidence" value="ECO:0007669"/>
    <property type="project" value="UniProtKB-KW"/>
</dbReference>
<dbReference type="SMART" id="SM00228">
    <property type="entry name" value="PDZ"/>
    <property type="match status" value="1"/>
</dbReference>
<dbReference type="Proteomes" id="UP000176705">
    <property type="component" value="Unassembled WGS sequence"/>
</dbReference>
<keyword evidence="4" id="KW-0645">Protease</keyword>
<dbReference type="CDD" id="cd06163">
    <property type="entry name" value="S2P-M50_PDZ_RseP-like"/>
    <property type="match status" value="1"/>
</dbReference>
<dbReference type="PANTHER" id="PTHR42837:SF2">
    <property type="entry name" value="MEMBRANE METALLOPROTEASE ARASP2, CHLOROPLASTIC-RELATED"/>
    <property type="match status" value="1"/>
</dbReference>
<feature type="domain" description="PDZ" evidence="12">
    <location>
        <begin position="115"/>
        <end position="195"/>
    </location>
</feature>
<comment type="subcellular location">
    <subcellularLocation>
        <location evidence="2">Membrane</location>
        <topology evidence="2">Multi-pass membrane protein</topology>
    </subcellularLocation>
</comment>
<accession>A0A1G2L9N8</accession>
<feature type="transmembrane region" description="Helical" evidence="11">
    <location>
        <begin position="336"/>
        <end position="354"/>
    </location>
</feature>
<evidence type="ECO:0000313" key="13">
    <source>
        <dbReference type="EMBL" id="OHA08336.1"/>
    </source>
</evidence>
<keyword evidence="9" id="KW-0482">Metalloprotease</keyword>